<dbReference type="Proteomes" id="UP001303760">
    <property type="component" value="Unassembled WGS sequence"/>
</dbReference>
<dbReference type="EMBL" id="MU860118">
    <property type="protein sequence ID" value="KAK4237879.1"/>
    <property type="molecule type" value="Genomic_DNA"/>
</dbReference>
<comment type="caution">
    <text evidence="1">The sequence shown here is derived from an EMBL/GenBank/DDBJ whole genome shotgun (WGS) entry which is preliminary data.</text>
</comment>
<evidence type="ECO:0000313" key="2">
    <source>
        <dbReference type="Proteomes" id="UP001303760"/>
    </source>
</evidence>
<reference evidence="1" key="1">
    <citation type="journal article" date="2023" name="Mol. Phylogenet. Evol.">
        <title>Genome-scale phylogeny and comparative genomics of the fungal order Sordariales.</title>
        <authorList>
            <person name="Hensen N."/>
            <person name="Bonometti L."/>
            <person name="Westerberg I."/>
            <person name="Brannstrom I.O."/>
            <person name="Guillou S."/>
            <person name="Cros-Aarteil S."/>
            <person name="Calhoun S."/>
            <person name="Haridas S."/>
            <person name="Kuo A."/>
            <person name="Mondo S."/>
            <person name="Pangilinan J."/>
            <person name="Riley R."/>
            <person name="LaButti K."/>
            <person name="Andreopoulos B."/>
            <person name="Lipzen A."/>
            <person name="Chen C."/>
            <person name="Yan M."/>
            <person name="Daum C."/>
            <person name="Ng V."/>
            <person name="Clum A."/>
            <person name="Steindorff A."/>
            <person name="Ohm R.A."/>
            <person name="Martin F."/>
            <person name="Silar P."/>
            <person name="Natvig D.O."/>
            <person name="Lalanne C."/>
            <person name="Gautier V."/>
            <person name="Ament-Velasquez S.L."/>
            <person name="Kruys A."/>
            <person name="Hutchinson M.I."/>
            <person name="Powell A.J."/>
            <person name="Barry K."/>
            <person name="Miller A.N."/>
            <person name="Grigoriev I.V."/>
            <person name="Debuchy R."/>
            <person name="Gladieux P."/>
            <person name="Hiltunen Thoren M."/>
            <person name="Johannesson H."/>
        </authorList>
    </citation>
    <scope>NUCLEOTIDE SEQUENCE</scope>
    <source>
        <strain evidence="1">CBS 532.94</strain>
    </source>
</reference>
<gene>
    <name evidence="1" type="ORF">C8A03DRAFT_15595</name>
</gene>
<protein>
    <submittedName>
        <fullName evidence="1">Uncharacterized protein</fullName>
    </submittedName>
</protein>
<evidence type="ECO:0000313" key="1">
    <source>
        <dbReference type="EMBL" id="KAK4237879.1"/>
    </source>
</evidence>
<proteinExistence type="predicted"/>
<accession>A0AAN7C9G6</accession>
<reference evidence="1" key="2">
    <citation type="submission" date="2023-05" db="EMBL/GenBank/DDBJ databases">
        <authorList>
            <consortium name="Lawrence Berkeley National Laboratory"/>
            <person name="Steindorff A."/>
            <person name="Hensen N."/>
            <person name="Bonometti L."/>
            <person name="Westerberg I."/>
            <person name="Brannstrom I.O."/>
            <person name="Guillou S."/>
            <person name="Cros-Aarteil S."/>
            <person name="Calhoun S."/>
            <person name="Haridas S."/>
            <person name="Kuo A."/>
            <person name="Mondo S."/>
            <person name="Pangilinan J."/>
            <person name="Riley R."/>
            <person name="Labutti K."/>
            <person name="Andreopoulos B."/>
            <person name="Lipzen A."/>
            <person name="Chen C."/>
            <person name="Yanf M."/>
            <person name="Daum C."/>
            <person name="Ng V."/>
            <person name="Clum A."/>
            <person name="Ohm R."/>
            <person name="Martin F."/>
            <person name="Silar P."/>
            <person name="Natvig D."/>
            <person name="Lalanne C."/>
            <person name="Gautier V."/>
            <person name="Ament-Velasquez S.L."/>
            <person name="Kruys A."/>
            <person name="Hutchinson M.I."/>
            <person name="Powell A.J."/>
            <person name="Barry K."/>
            <person name="Miller A.N."/>
            <person name="Grigoriev I.V."/>
            <person name="Debuchy R."/>
            <person name="Gladieux P."/>
            <person name="Thoren M.H."/>
            <person name="Johannesson H."/>
        </authorList>
    </citation>
    <scope>NUCLEOTIDE SEQUENCE</scope>
    <source>
        <strain evidence="1">CBS 532.94</strain>
    </source>
</reference>
<organism evidence="1 2">
    <name type="scientific">Achaetomium macrosporum</name>
    <dbReference type="NCBI Taxonomy" id="79813"/>
    <lineage>
        <taxon>Eukaryota</taxon>
        <taxon>Fungi</taxon>
        <taxon>Dikarya</taxon>
        <taxon>Ascomycota</taxon>
        <taxon>Pezizomycotina</taxon>
        <taxon>Sordariomycetes</taxon>
        <taxon>Sordariomycetidae</taxon>
        <taxon>Sordariales</taxon>
        <taxon>Chaetomiaceae</taxon>
        <taxon>Achaetomium</taxon>
    </lineage>
</organism>
<dbReference type="AlphaFoldDB" id="A0AAN7C9G6"/>
<keyword evidence="2" id="KW-1185">Reference proteome</keyword>
<sequence>MCEWTQREYSCGHFRFIAARWCMDYTTTHKRCPPEITHCEWVRDLCGDCKSKEQPPVAWEYMIKRQTKRAVASF</sequence>
<name>A0AAN7C9G6_9PEZI</name>